<proteinExistence type="predicted"/>
<keyword evidence="2" id="KW-1185">Reference proteome</keyword>
<dbReference type="InterPro" id="IPR006597">
    <property type="entry name" value="Sel1-like"/>
</dbReference>
<dbReference type="AlphaFoldDB" id="A0A397T020"/>
<evidence type="ECO:0000313" key="2">
    <source>
        <dbReference type="Proteomes" id="UP000265703"/>
    </source>
</evidence>
<dbReference type="Gene3D" id="1.25.40.10">
    <property type="entry name" value="Tetratricopeptide repeat domain"/>
    <property type="match status" value="1"/>
</dbReference>
<dbReference type="PANTHER" id="PTHR43628">
    <property type="entry name" value="ACTIVATOR OF C KINASE PROTEIN 1-RELATED"/>
    <property type="match status" value="1"/>
</dbReference>
<dbReference type="PANTHER" id="PTHR43628:SF1">
    <property type="entry name" value="CHITIN SYNTHASE REGULATORY FACTOR 2-RELATED"/>
    <property type="match status" value="1"/>
</dbReference>
<reference evidence="1 2" key="1">
    <citation type="submission" date="2018-06" db="EMBL/GenBank/DDBJ databases">
        <title>Comparative genomics reveals the genomic features of Rhizophagus irregularis, R. cerebriforme, R. diaphanum and Gigaspora rosea, and their symbiotic lifestyle signature.</title>
        <authorList>
            <person name="Morin E."/>
            <person name="San Clemente H."/>
            <person name="Chen E.C.H."/>
            <person name="De La Providencia I."/>
            <person name="Hainaut M."/>
            <person name="Kuo A."/>
            <person name="Kohler A."/>
            <person name="Murat C."/>
            <person name="Tang N."/>
            <person name="Roy S."/>
            <person name="Loubradou J."/>
            <person name="Henrissat B."/>
            <person name="Grigoriev I.V."/>
            <person name="Corradi N."/>
            <person name="Roux C."/>
            <person name="Martin F.M."/>
        </authorList>
    </citation>
    <scope>NUCLEOTIDE SEQUENCE [LARGE SCALE GENOMIC DNA]</scope>
    <source>
        <strain evidence="1 2">DAOM 227022</strain>
    </source>
</reference>
<dbReference type="Proteomes" id="UP000265703">
    <property type="component" value="Unassembled WGS sequence"/>
</dbReference>
<accession>A0A397T020</accession>
<dbReference type="STRING" id="658196.A0A397T020"/>
<name>A0A397T020_9GLOM</name>
<dbReference type="InterPro" id="IPR011990">
    <property type="entry name" value="TPR-like_helical_dom_sf"/>
</dbReference>
<organism evidence="1 2">
    <name type="scientific">Glomus cerebriforme</name>
    <dbReference type="NCBI Taxonomy" id="658196"/>
    <lineage>
        <taxon>Eukaryota</taxon>
        <taxon>Fungi</taxon>
        <taxon>Fungi incertae sedis</taxon>
        <taxon>Mucoromycota</taxon>
        <taxon>Glomeromycotina</taxon>
        <taxon>Glomeromycetes</taxon>
        <taxon>Glomerales</taxon>
        <taxon>Glomeraceae</taxon>
        <taxon>Glomus</taxon>
    </lineage>
</organism>
<gene>
    <name evidence="1" type="ORF">C1645_771983</name>
</gene>
<dbReference type="OrthoDB" id="2384430at2759"/>
<dbReference type="InterPro" id="IPR052945">
    <property type="entry name" value="Mitotic_Regulator"/>
</dbReference>
<evidence type="ECO:0000313" key="1">
    <source>
        <dbReference type="EMBL" id="RIA89585.1"/>
    </source>
</evidence>
<dbReference type="EMBL" id="QKYT01000214">
    <property type="protein sequence ID" value="RIA89585.1"/>
    <property type="molecule type" value="Genomic_DNA"/>
</dbReference>
<protein>
    <submittedName>
        <fullName evidence="1">Uncharacterized protein</fullName>
    </submittedName>
</protein>
<dbReference type="SUPFAM" id="SSF81901">
    <property type="entry name" value="HCP-like"/>
    <property type="match status" value="1"/>
</dbReference>
<sequence>MLGYCCDFGIGIDINKQKAVELYKKAANLGSKVAQYNLGIMYEKGDVIEKDINQAIYWYEQSAKQGYQKPF</sequence>
<feature type="non-terminal residue" evidence="1">
    <location>
        <position position="71"/>
    </location>
</feature>
<dbReference type="SMART" id="SM00671">
    <property type="entry name" value="SEL1"/>
    <property type="match status" value="2"/>
</dbReference>
<comment type="caution">
    <text evidence="1">The sequence shown here is derived from an EMBL/GenBank/DDBJ whole genome shotgun (WGS) entry which is preliminary data.</text>
</comment>
<dbReference type="Pfam" id="PF08238">
    <property type="entry name" value="Sel1"/>
    <property type="match status" value="2"/>
</dbReference>